<dbReference type="Gene3D" id="3.50.50.60">
    <property type="entry name" value="FAD/NAD(P)-binding domain"/>
    <property type="match status" value="2"/>
</dbReference>
<comment type="caution">
    <text evidence="8">The sequence shown here is derived from an EMBL/GenBank/DDBJ whole genome shotgun (WGS) entry which is preliminary data.</text>
</comment>
<feature type="region of interest" description="Disordered" evidence="6">
    <location>
        <begin position="577"/>
        <end position="626"/>
    </location>
</feature>
<comment type="cofactor">
    <cofactor evidence="1">
        <name>FAD</name>
        <dbReference type="ChEBI" id="CHEBI:57692"/>
    </cofactor>
</comment>
<evidence type="ECO:0000256" key="3">
    <source>
        <dbReference type="ARBA" id="ARBA00022827"/>
    </source>
</evidence>
<name>A0A2G8YDJ4_TOXGO</name>
<keyword evidence="4" id="KW-0521">NADP</keyword>
<feature type="region of interest" description="Disordered" evidence="6">
    <location>
        <begin position="731"/>
        <end position="800"/>
    </location>
</feature>
<sequence length="860" mass="93768">MNPLSAALAAKPRASVTRHQRRVFSQTQHSHTAVSRGHAGTPSDLFPYRSCFSSDKAAEKRMPLGFLSRQGRAVHATAPLAQGKRETLCSSSWAHPGCPTTPVMSEEDVPGFRRYPRENRQYIRSLGTTTSQLQSGVPPSSPPSASFSFTSLPSPALAFASSFLRPLEASRCALCLSQQRWKSGAVLGSVHKSPLSPSRLLSSLSASSLVSSLSFSSSSSSASGSESPGCSPAATSHRGKCDFPRRVCIVGAGPAGFYCAKYLQKAVPDPSSLQVDMVETLPSPYGLVRYGVAPDHPEVKHVTEDFDFVARQPGFRFFGNVTLGTDISLDELRSLYDAVILAYGAAGDKPLRIPGVSDLRGCLSAREFVGFYNAHPRALKKALSLLPDLGEAPGGLQPPAACVIGNGNVALDVARLLVKAREKLHTTDIHHRALDWFSHARIRHVSVIGRRGWMQSSFSNKELRELVTDDKILAVVDPDDFSASLTEASLKELQDSRLKQRSRALFEQMVDNWDKRESLDRPVVHLRFLTSPIRALPHRDDASRLGSLEVVRNRLEGPAGAQMAVPEEKANLLEQKALRKGEQREHLPEEDERTRRRNLSSSTHENRLHTIDRDTPTASLSNTSSSSSVLPASLLIWSIGFKPVHAADLNLPLVESTGALVNDRGRVVAPVRDERKRITLGGVYASGWVRRGPRGVIATNVMDARETADRVLSDLDLSTFSISFAGAGPDSRAFASPPSASRASPSPASVHKAVGPSSGVAADAREQGEKRRETKHATGKREGLQQRREANALPEQPPRSLDILLRQRAVQPVNYTGWLRVKEEEKRRGKCRDKSAEKIACVEEMLKIAQDRQSDGDSRL</sequence>
<dbReference type="PANTHER" id="PTHR48467:SF1">
    <property type="entry name" value="GLUTAMATE SYNTHASE 1 [NADH], CHLOROPLASTIC-LIKE"/>
    <property type="match status" value="1"/>
</dbReference>
<evidence type="ECO:0000313" key="9">
    <source>
        <dbReference type="Proteomes" id="UP000236343"/>
    </source>
</evidence>
<dbReference type="PANTHER" id="PTHR48467">
    <property type="entry name" value="GLUTAMATE SYNTHASE 1 [NADH], CHLOROPLASTIC-LIKE"/>
    <property type="match status" value="1"/>
</dbReference>
<dbReference type="GO" id="GO:0004324">
    <property type="term" value="F:ferredoxin-NADP+ reductase activity"/>
    <property type="evidence" value="ECO:0007669"/>
    <property type="project" value="UniProtKB-EC"/>
</dbReference>
<evidence type="ECO:0000256" key="2">
    <source>
        <dbReference type="ARBA" id="ARBA00022630"/>
    </source>
</evidence>
<evidence type="ECO:0000256" key="1">
    <source>
        <dbReference type="ARBA" id="ARBA00001974"/>
    </source>
</evidence>
<feature type="compositionally biased region" description="Basic and acidic residues" evidence="6">
    <location>
        <begin position="577"/>
        <end position="587"/>
    </location>
</feature>
<feature type="region of interest" description="Disordered" evidence="6">
    <location>
        <begin position="217"/>
        <end position="238"/>
    </location>
</feature>
<keyword evidence="3" id="KW-0274">FAD</keyword>
<dbReference type="EMBL" id="AGQR02000110">
    <property type="protein sequence ID" value="PIM05341.1"/>
    <property type="molecule type" value="Genomic_DNA"/>
</dbReference>
<dbReference type="Gene3D" id="3.40.50.720">
    <property type="entry name" value="NAD(P)-binding Rossmann-like Domain"/>
    <property type="match status" value="3"/>
</dbReference>
<dbReference type="Proteomes" id="UP000236343">
    <property type="component" value="Unassembled WGS sequence"/>
</dbReference>
<gene>
    <name evidence="8" type="ORF">TGCOUG_261030</name>
</gene>
<dbReference type="Pfam" id="PF07992">
    <property type="entry name" value="Pyr_redox_2"/>
    <property type="match status" value="1"/>
</dbReference>
<evidence type="ECO:0000256" key="4">
    <source>
        <dbReference type="ARBA" id="ARBA00022857"/>
    </source>
</evidence>
<dbReference type="InterPro" id="IPR023753">
    <property type="entry name" value="FAD/NAD-binding_dom"/>
</dbReference>
<feature type="compositionally biased region" description="Low complexity" evidence="6">
    <location>
        <begin position="217"/>
        <end position="234"/>
    </location>
</feature>
<evidence type="ECO:0000259" key="7">
    <source>
        <dbReference type="Pfam" id="PF07992"/>
    </source>
</evidence>
<feature type="compositionally biased region" description="Basic and acidic residues" evidence="6">
    <location>
        <begin position="763"/>
        <end position="790"/>
    </location>
</feature>
<dbReference type="EC" id="1.18.1.2" evidence="8"/>
<keyword evidence="5 8" id="KW-0560">Oxidoreductase</keyword>
<dbReference type="PRINTS" id="PR00419">
    <property type="entry name" value="ADXRDTASE"/>
</dbReference>
<accession>A0A2G8YDJ4</accession>
<organism evidence="8 9">
    <name type="scientific">Toxoplasma gondii COUG</name>
    <dbReference type="NCBI Taxonomy" id="1074873"/>
    <lineage>
        <taxon>Eukaryota</taxon>
        <taxon>Sar</taxon>
        <taxon>Alveolata</taxon>
        <taxon>Apicomplexa</taxon>
        <taxon>Conoidasida</taxon>
        <taxon>Coccidia</taxon>
        <taxon>Eucoccidiorida</taxon>
        <taxon>Eimeriorina</taxon>
        <taxon>Sarcocystidae</taxon>
        <taxon>Toxoplasma</taxon>
    </lineage>
</organism>
<dbReference type="SUPFAM" id="SSF51971">
    <property type="entry name" value="Nucleotide-binding domain"/>
    <property type="match status" value="1"/>
</dbReference>
<dbReference type="VEuPathDB" id="ToxoDB:TGCOUG_261030"/>
<dbReference type="InterPro" id="IPR055275">
    <property type="entry name" value="Ferredox_Rdtase"/>
</dbReference>
<evidence type="ECO:0000256" key="5">
    <source>
        <dbReference type="ARBA" id="ARBA00023002"/>
    </source>
</evidence>
<keyword evidence="2" id="KW-0285">Flavoprotein</keyword>
<feature type="compositionally biased region" description="Basic and acidic residues" evidence="6">
    <location>
        <begin position="604"/>
        <end position="615"/>
    </location>
</feature>
<dbReference type="InterPro" id="IPR036188">
    <property type="entry name" value="FAD/NAD-bd_sf"/>
</dbReference>
<dbReference type="AlphaFoldDB" id="A0A2G8YDJ4"/>
<feature type="compositionally biased region" description="Low complexity" evidence="6">
    <location>
        <begin position="731"/>
        <end position="749"/>
    </location>
</feature>
<proteinExistence type="predicted"/>
<reference evidence="8 9" key="1">
    <citation type="journal article" date="2016" name="Nat. Commun.">
        <title>Local admixture of amplified and diversified secreted pathogenesis determinants shapes mosaic Toxoplasma gondii genomes.</title>
        <authorList>
            <person name="Lorenzi H."/>
            <person name="Khan A."/>
            <person name="Behnke M.S."/>
            <person name="Namasivayam S."/>
            <person name="Swapna L.S."/>
            <person name="Hadjithomas M."/>
            <person name="Karamycheva S."/>
            <person name="Pinney D."/>
            <person name="Brunk B.P."/>
            <person name="Ajioka J.W."/>
            <person name="Ajzenberg D."/>
            <person name="Boothroyd J.C."/>
            <person name="Boyle J.P."/>
            <person name="Darde M.L."/>
            <person name="Diaz-Miranda M.A."/>
            <person name="Dubey J.P."/>
            <person name="Fritz H.M."/>
            <person name="Gennari S.M."/>
            <person name="Gregory B.D."/>
            <person name="Kim K."/>
            <person name="Saeij J.P."/>
            <person name="Su C."/>
            <person name="White M.W."/>
            <person name="Zhu X.Q."/>
            <person name="Howe D.K."/>
            <person name="Rosenthal B.M."/>
            <person name="Grigg M.E."/>
            <person name="Parkinson J."/>
            <person name="Liu L."/>
            <person name="Kissinger J.C."/>
            <person name="Roos D.S."/>
            <person name="Sibley L.D."/>
        </authorList>
    </citation>
    <scope>NUCLEOTIDE SEQUENCE [LARGE SCALE GENOMIC DNA]</scope>
    <source>
        <strain evidence="8 9">COUG</strain>
    </source>
</reference>
<evidence type="ECO:0000256" key="6">
    <source>
        <dbReference type="SAM" id="MobiDB-lite"/>
    </source>
</evidence>
<feature type="domain" description="FAD/NAD(P)-binding" evidence="7">
    <location>
        <begin position="246"/>
        <end position="468"/>
    </location>
</feature>
<protein>
    <submittedName>
        <fullName evidence="8">Pyridine nucleotide-disulfide oxidoreductase domain-containing protein</fullName>
        <ecNumber evidence="8">1.18.1.2</ecNumber>
    </submittedName>
</protein>
<evidence type="ECO:0000313" key="8">
    <source>
        <dbReference type="EMBL" id="PIM05341.1"/>
    </source>
</evidence>